<proteinExistence type="predicted"/>
<dbReference type="PANTHER" id="PTHR11070:SF2">
    <property type="entry name" value="ATP-DEPENDENT DNA HELICASE SRS2"/>
    <property type="match status" value="1"/>
</dbReference>
<evidence type="ECO:0000259" key="16">
    <source>
        <dbReference type="PROSITE" id="PS51217"/>
    </source>
</evidence>
<keyword evidence="18" id="KW-1185">Reference proteome</keyword>
<dbReference type="RefSeq" id="WP_274322905.1">
    <property type="nucleotide sequence ID" value="NZ_CP118158.1"/>
</dbReference>
<accession>A0ABD5Y3A8</accession>
<evidence type="ECO:0000256" key="6">
    <source>
        <dbReference type="ARBA" id="ARBA00022839"/>
    </source>
</evidence>
<keyword evidence="5 14" id="KW-0347">Helicase</keyword>
<dbReference type="PROSITE" id="PS51217">
    <property type="entry name" value="UVRD_HELICASE_CTER"/>
    <property type="match status" value="1"/>
</dbReference>
<evidence type="ECO:0000256" key="9">
    <source>
        <dbReference type="ARBA" id="ARBA00023204"/>
    </source>
</evidence>
<feature type="domain" description="UvrD-like helicase C-terminal" evidence="16">
    <location>
        <begin position="364"/>
        <end position="660"/>
    </location>
</feature>
<dbReference type="SUPFAM" id="SSF52540">
    <property type="entry name" value="P-loop containing nucleoside triphosphate hydrolases"/>
    <property type="match status" value="1"/>
</dbReference>
<keyword evidence="10" id="KW-0413">Isomerase</keyword>
<protein>
    <recommendedName>
        <fullName evidence="12">DNA 3'-5' helicase</fullName>
        <ecNumber evidence="12">5.6.2.4</ecNumber>
    </recommendedName>
</protein>
<feature type="binding site" evidence="14">
    <location>
        <begin position="49"/>
        <end position="56"/>
    </location>
    <ligand>
        <name>ATP</name>
        <dbReference type="ChEBI" id="CHEBI:30616"/>
    </ligand>
</feature>
<evidence type="ECO:0000256" key="11">
    <source>
        <dbReference type="ARBA" id="ARBA00034617"/>
    </source>
</evidence>
<dbReference type="GO" id="GO:0005524">
    <property type="term" value="F:ATP binding"/>
    <property type="evidence" value="ECO:0007669"/>
    <property type="project" value="UniProtKB-UniRule"/>
</dbReference>
<gene>
    <name evidence="17" type="ORF">ACFQMA_18560</name>
</gene>
<name>A0ABD5Y3A8_9EURY</name>
<evidence type="ECO:0000313" key="18">
    <source>
        <dbReference type="Proteomes" id="UP001596432"/>
    </source>
</evidence>
<evidence type="ECO:0000313" key="17">
    <source>
        <dbReference type="EMBL" id="MFC7141824.1"/>
    </source>
</evidence>
<comment type="catalytic activity">
    <reaction evidence="13">
        <text>ATP + H2O = ADP + phosphate + H(+)</text>
        <dbReference type="Rhea" id="RHEA:13065"/>
        <dbReference type="ChEBI" id="CHEBI:15377"/>
        <dbReference type="ChEBI" id="CHEBI:15378"/>
        <dbReference type="ChEBI" id="CHEBI:30616"/>
        <dbReference type="ChEBI" id="CHEBI:43474"/>
        <dbReference type="ChEBI" id="CHEBI:456216"/>
        <dbReference type="EC" id="5.6.2.4"/>
    </reaction>
</comment>
<keyword evidence="6" id="KW-0269">Exonuclease</keyword>
<dbReference type="InterPro" id="IPR038726">
    <property type="entry name" value="PDDEXK_AddAB-type"/>
</dbReference>
<dbReference type="Pfam" id="PF00580">
    <property type="entry name" value="UvrD-helicase"/>
    <property type="match status" value="1"/>
</dbReference>
<dbReference type="InterPro" id="IPR014016">
    <property type="entry name" value="UvrD-like_ATP-bd"/>
</dbReference>
<dbReference type="InterPro" id="IPR027417">
    <property type="entry name" value="P-loop_NTPase"/>
</dbReference>
<keyword evidence="8" id="KW-0238">DNA-binding</keyword>
<evidence type="ECO:0000256" key="3">
    <source>
        <dbReference type="ARBA" id="ARBA00022763"/>
    </source>
</evidence>
<evidence type="ECO:0000256" key="10">
    <source>
        <dbReference type="ARBA" id="ARBA00023235"/>
    </source>
</evidence>
<keyword evidence="3" id="KW-0227">DNA damage</keyword>
<dbReference type="AlphaFoldDB" id="A0ABD5Y3A8"/>
<comment type="caution">
    <text evidence="17">The sequence shown here is derived from an EMBL/GenBank/DDBJ whole genome shotgun (WGS) entry which is preliminary data.</text>
</comment>
<dbReference type="InterPro" id="IPR014017">
    <property type="entry name" value="DNA_helicase_UvrD-like_C"/>
</dbReference>
<organism evidence="17 18">
    <name type="scientific">Halosimplex aquaticum</name>
    <dbReference type="NCBI Taxonomy" id="3026162"/>
    <lineage>
        <taxon>Archaea</taxon>
        <taxon>Methanobacteriati</taxon>
        <taxon>Methanobacteriota</taxon>
        <taxon>Stenosarchaea group</taxon>
        <taxon>Halobacteria</taxon>
        <taxon>Halobacteriales</taxon>
        <taxon>Haloarculaceae</taxon>
        <taxon>Halosimplex</taxon>
    </lineage>
</organism>
<keyword evidence="2 14" id="KW-0547">Nucleotide-binding</keyword>
<sequence length="1048" mass="120872">MPSLPLSEDTFISLLEEANRERFDDENWQFNDSQERSILAGDGPLWITAGPGSGKTEVLISRTLKLLLVDDVAPGSILLTTFTEKAAQNLEERIVDRLNRFGFEDDVDVNEIHIGTLHSLCNDLMQEYRYPAYANTELLDEDGQQLFMYNNCDFVSVLQGNADAENWETVSSDELSEDAWEFFEKVLPRGVSSQYGPNKWQATDAASQIFNRVSQYLADTEALRRAPEPEWRVCAEGLERYRETLQENHRCDFARLLERFIDFIGSEAGSRFIQGEPERERPPLEHILVDEYQDTNPLQQELYFRLTEELDSPNLTVVGDDDQALYRFRGGTVECLIQFPERAEERFGESVQREQLNTNYRSTEDIVDWCNRYMNEFPLMQREGARAPNKEPMDVGREETGERKSVKSLLIGNSDERSAETAAELVKELHDEGYIEDYSQVAFLFKSTKENSRWAGKYAEALRERDIPVHNPRNKAFLEQEEVRFALSAVIRCLDPELEGVEAARVMGRVKGQIEDWHEEFEEFVDYHDAIELDNYVRRKRRELRRASDSESLGYTVLELLYRILSFEPFQTWIETPDRPERGKRLGRLSKLFDSFASITGPEHMQKSSRTLSVSTQFLGSFYYVFCGYLEASDFDEPEDPHDQIPDGFVQMMTVHQAKGLEFPVTFVSDLDSEPWTGGTYWLEDQLEPYADIHPTGTTDERANRDEIRRFYVAYSRAEEDLLLLDQEGAMTDLSLGYTEQGDPLTENWFTGAREIESADDFLNLVGGSVGPHSDVGLKRRYSITGDVLAYRRCKRQYGYYNELDFAPNHVTQLFFGRVVHETLDRAHRHYAGEIEDIDEGTIPTDDEIATYFREVAEALKARNIYPMSQEAEDTALSYIQRFNRKEGERLYPRVVDTEHRLQSNRDDFVLEGVVDVLAGDDVDGYEIWDYKAGQRPDGSRELNDYQAQLNTYAELYRYQQGEYPERGVIYFLGEDDRDNAVFELNFQEGSVESSLSAFEETVDDIEQDRKGGDWFDISPADAPSEGTCSECDLRWNCPARPEYHGSQ</sequence>
<keyword evidence="4 14" id="KW-0378">Hydrolase</keyword>
<dbReference type="GeneID" id="78822151"/>
<keyword evidence="9" id="KW-0234">DNA repair</keyword>
<feature type="domain" description="UvrD-like helicase ATP-binding" evidence="15">
    <location>
        <begin position="28"/>
        <end position="363"/>
    </location>
</feature>
<evidence type="ECO:0000256" key="1">
    <source>
        <dbReference type="ARBA" id="ARBA00022722"/>
    </source>
</evidence>
<dbReference type="PROSITE" id="PS51198">
    <property type="entry name" value="UVRD_HELICASE_ATP_BIND"/>
    <property type="match status" value="1"/>
</dbReference>
<dbReference type="Pfam" id="PF13361">
    <property type="entry name" value="UvrD_C"/>
    <property type="match status" value="1"/>
</dbReference>
<dbReference type="Proteomes" id="UP001596432">
    <property type="component" value="Unassembled WGS sequence"/>
</dbReference>
<dbReference type="Gene3D" id="3.40.50.300">
    <property type="entry name" value="P-loop containing nucleotide triphosphate hydrolases"/>
    <property type="match status" value="4"/>
</dbReference>
<dbReference type="GO" id="GO:0006281">
    <property type="term" value="P:DNA repair"/>
    <property type="evidence" value="ECO:0007669"/>
    <property type="project" value="UniProtKB-KW"/>
</dbReference>
<dbReference type="Gene3D" id="3.90.320.10">
    <property type="match status" value="1"/>
</dbReference>
<evidence type="ECO:0000256" key="7">
    <source>
        <dbReference type="ARBA" id="ARBA00022840"/>
    </source>
</evidence>
<dbReference type="CDD" id="cd17932">
    <property type="entry name" value="DEXQc_UvrD"/>
    <property type="match status" value="1"/>
</dbReference>
<evidence type="ECO:0000256" key="2">
    <source>
        <dbReference type="ARBA" id="ARBA00022741"/>
    </source>
</evidence>
<dbReference type="Pfam" id="PF12705">
    <property type="entry name" value="PDDEXK_1"/>
    <property type="match status" value="1"/>
</dbReference>
<keyword evidence="1" id="KW-0540">Nuclease</keyword>
<evidence type="ECO:0000259" key="15">
    <source>
        <dbReference type="PROSITE" id="PS51198"/>
    </source>
</evidence>
<dbReference type="EMBL" id="JBHTAS010000001">
    <property type="protein sequence ID" value="MFC7141824.1"/>
    <property type="molecule type" value="Genomic_DNA"/>
</dbReference>
<dbReference type="GO" id="GO:0004527">
    <property type="term" value="F:exonuclease activity"/>
    <property type="evidence" value="ECO:0007669"/>
    <property type="project" value="UniProtKB-KW"/>
</dbReference>
<dbReference type="EC" id="5.6.2.4" evidence="12"/>
<evidence type="ECO:0000256" key="8">
    <source>
        <dbReference type="ARBA" id="ARBA00023125"/>
    </source>
</evidence>
<dbReference type="GO" id="GO:0003677">
    <property type="term" value="F:DNA binding"/>
    <property type="evidence" value="ECO:0007669"/>
    <property type="project" value="UniProtKB-KW"/>
</dbReference>
<comment type="catalytic activity">
    <reaction evidence="11">
        <text>Couples ATP hydrolysis with the unwinding of duplex DNA by translocating in the 3'-5' direction.</text>
        <dbReference type="EC" id="5.6.2.4"/>
    </reaction>
</comment>
<evidence type="ECO:0000256" key="12">
    <source>
        <dbReference type="ARBA" id="ARBA00034808"/>
    </source>
</evidence>
<keyword evidence="7 14" id="KW-0067">ATP-binding</keyword>
<dbReference type="InterPro" id="IPR000212">
    <property type="entry name" value="DNA_helicase_UvrD/REP"/>
</dbReference>
<dbReference type="InterPro" id="IPR011604">
    <property type="entry name" value="PDDEXK-like_dom_sf"/>
</dbReference>
<evidence type="ECO:0000256" key="13">
    <source>
        <dbReference type="ARBA" id="ARBA00048988"/>
    </source>
</evidence>
<evidence type="ECO:0000256" key="4">
    <source>
        <dbReference type="ARBA" id="ARBA00022801"/>
    </source>
</evidence>
<evidence type="ECO:0000256" key="14">
    <source>
        <dbReference type="PROSITE-ProRule" id="PRU00560"/>
    </source>
</evidence>
<dbReference type="GO" id="GO:0043138">
    <property type="term" value="F:3'-5' DNA helicase activity"/>
    <property type="evidence" value="ECO:0007669"/>
    <property type="project" value="UniProtKB-EC"/>
</dbReference>
<reference evidence="17 18" key="1">
    <citation type="journal article" date="2019" name="Int. J. Syst. Evol. Microbiol.">
        <title>The Global Catalogue of Microorganisms (GCM) 10K type strain sequencing project: providing services to taxonomists for standard genome sequencing and annotation.</title>
        <authorList>
            <consortium name="The Broad Institute Genomics Platform"/>
            <consortium name="The Broad Institute Genome Sequencing Center for Infectious Disease"/>
            <person name="Wu L."/>
            <person name="Ma J."/>
        </authorList>
    </citation>
    <scope>NUCLEOTIDE SEQUENCE [LARGE SCALE GENOMIC DNA]</scope>
    <source>
        <strain evidence="17 18">XZYJT29</strain>
    </source>
</reference>
<dbReference type="PANTHER" id="PTHR11070">
    <property type="entry name" value="UVRD / RECB / PCRA DNA HELICASE FAMILY MEMBER"/>
    <property type="match status" value="1"/>
</dbReference>
<evidence type="ECO:0000256" key="5">
    <source>
        <dbReference type="ARBA" id="ARBA00022806"/>
    </source>
</evidence>